<keyword evidence="1" id="KW-0732">Signal</keyword>
<dbReference type="RefSeq" id="WP_001123847.1">
    <property type="nucleotide sequence ID" value="NZ_CP009534.1"/>
</dbReference>
<accession>A0AAP1AHC5</accession>
<protein>
    <submittedName>
        <fullName evidence="2">Uncharacterized protein</fullName>
    </submittedName>
</protein>
<organism evidence="2 3">
    <name type="scientific">Acinetobacter baumannii</name>
    <dbReference type="NCBI Taxonomy" id="470"/>
    <lineage>
        <taxon>Bacteria</taxon>
        <taxon>Pseudomonadati</taxon>
        <taxon>Pseudomonadota</taxon>
        <taxon>Gammaproteobacteria</taxon>
        <taxon>Moraxellales</taxon>
        <taxon>Moraxellaceae</taxon>
        <taxon>Acinetobacter</taxon>
        <taxon>Acinetobacter calcoaceticus/baumannii complex</taxon>
    </lineage>
</organism>
<evidence type="ECO:0000313" key="3">
    <source>
        <dbReference type="Proteomes" id="UP000051449"/>
    </source>
</evidence>
<evidence type="ECO:0000313" key="2">
    <source>
        <dbReference type="EMBL" id="KQE05761.1"/>
    </source>
</evidence>
<proteinExistence type="predicted"/>
<dbReference type="Proteomes" id="UP000051449">
    <property type="component" value="Unassembled WGS sequence"/>
</dbReference>
<dbReference type="AlphaFoldDB" id="A0AAP1AHC5"/>
<dbReference type="EMBL" id="LLGC01000149">
    <property type="protein sequence ID" value="KQE05761.1"/>
    <property type="molecule type" value="Genomic_DNA"/>
</dbReference>
<reference evidence="2 3" key="1">
    <citation type="submission" date="2015-10" db="EMBL/GenBank/DDBJ databases">
        <title>The utility of whole genome sequencing in characterizing Acinetobacter epidemiology and analyzing hospital outbreaks.</title>
        <authorList>
            <person name="Ozer E.A."/>
            <person name="Fitzpatrick M.A."/>
            <person name="Hauser A.R."/>
        </authorList>
    </citation>
    <scope>NUCLEOTIDE SEQUENCE [LARGE SCALE GENOMIC DNA]</scope>
    <source>
        <strain evidence="2 3">ABBL072</strain>
    </source>
</reference>
<name>A0AAP1AHC5_ACIBA</name>
<feature type="chain" id="PRO_5042917428" evidence="1">
    <location>
        <begin position="20"/>
        <end position="153"/>
    </location>
</feature>
<comment type="caution">
    <text evidence="2">The sequence shown here is derived from an EMBL/GenBank/DDBJ whole genome shotgun (WGS) entry which is preliminary data.</text>
</comment>
<evidence type="ECO:0000256" key="1">
    <source>
        <dbReference type="SAM" id="SignalP"/>
    </source>
</evidence>
<gene>
    <name evidence="2" type="ORF">APD33_08870</name>
</gene>
<feature type="signal peptide" evidence="1">
    <location>
        <begin position="1"/>
        <end position="19"/>
    </location>
</feature>
<sequence length="153" mass="17887">MPKFLIVFLFLAISQSTVANYNFNADDELIKLGIIGQNFKYKDLNLATEFFKNESEAAKASFPYKSNDYVEIIEGITSPFYSSITLKLFIKPPIEDEKEVTDFMESDEGMQIWCNELFKFNYMRENNHQIDIFYLTKLGEKLKLITLNKENCK</sequence>
<dbReference type="KEGG" id="abk:LX00_04585"/>